<keyword evidence="3" id="KW-1185">Reference proteome</keyword>
<evidence type="ECO:0000313" key="2">
    <source>
        <dbReference type="EMBL" id="KAL3317465.1"/>
    </source>
</evidence>
<comment type="caution">
    <text evidence="2">The sequence shown here is derived from an EMBL/GenBank/DDBJ whole genome shotgun (WGS) entry which is preliminary data.</text>
</comment>
<organism evidence="2 3">
    <name type="scientific">Cichlidogyrus casuarinus</name>
    <dbReference type="NCBI Taxonomy" id="1844966"/>
    <lineage>
        <taxon>Eukaryota</taxon>
        <taxon>Metazoa</taxon>
        <taxon>Spiralia</taxon>
        <taxon>Lophotrochozoa</taxon>
        <taxon>Platyhelminthes</taxon>
        <taxon>Monogenea</taxon>
        <taxon>Monopisthocotylea</taxon>
        <taxon>Dactylogyridea</taxon>
        <taxon>Ancyrocephalidae</taxon>
        <taxon>Cichlidogyrus</taxon>
    </lineage>
</organism>
<name>A0ABD2QD98_9PLAT</name>
<feature type="region of interest" description="Disordered" evidence="1">
    <location>
        <begin position="1"/>
        <end position="242"/>
    </location>
</feature>
<proteinExistence type="predicted"/>
<accession>A0ABD2QD98</accession>
<protein>
    <submittedName>
        <fullName evidence="2">Uncharacterized protein</fullName>
    </submittedName>
</protein>
<evidence type="ECO:0000256" key="1">
    <source>
        <dbReference type="SAM" id="MobiDB-lite"/>
    </source>
</evidence>
<dbReference type="EMBL" id="JBJKFK010000379">
    <property type="protein sequence ID" value="KAL3317465.1"/>
    <property type="molecule type" value="Genomic_DNA"/>
</dbReference>
<feature type="compositionally biased region" description="Basic and acidic residues" evidence="1">
    <location>
        <begin position="183"/>
        <end position="195"/>
    </location>
</feature>
<dbReference type="Proteomes" id="UP001626550">
    <property type="component" value="Unassembled WGS sequence"/>
</dbReference>
<reference evidence="2 3" key="1">
    <citation type="submission" date="2024-11" db="EMBL/GenBank/DDBJ databases">
        <title>Adaptive evolution of stress response genes in parasites aligns with host niche diversity.</title>
        <authorList>
            <person name="Hahn C."/>
            <person name="Resl P."/>
        </authorList>
    </citation>
    <scope>NUCLEOTIDE SEQUENCE [LARGE SCALE GENOMIC DNA]</scope>
    <source>
        <strain evidence="2">EGGRZ-B1_66</strain>
        <tissue evidence="2">Body</tissue>
    </source>
</reference>
<gene>
    <name evidence="2" type="ORF">Ciccas_003877</name>
</gene>
<evidence type="ECO:0000313" key="3">
    <source>
        <dbReference type="Proteomes" id="UP001626550"/>
    </source>
</evidence>
<feature type="region of interest" description="Disordered" evidence="1">
    <location>
        <begin position="265"/>
        <end position="291"/>
    </location>
</feature>
<feature type="compositionally biased region" description="Basic and acidic residues" evidence="1">
    <location>
        <begin position="144"/>
        <end position="156"/>
    </location>
</feature>
<feature type="compositionally biased region" description="Polar residues" evidence="1">
    <location>
        <begin position="172"/>
        <end position="182"/>
    </location>
</feature>
<sequence>MDLDRKSPSPSKVATRRSLDNLKHKTPSTQEASPPKKSKSKPSSAKEVSQEKMDDTASDIVTTVVPPVVRQSQNRRKSPPQMRQTSPLMKKSKLAQAKKTPVQDTTKYESVSSDNENDDSKPDDIDTFPRLTRRQHKQLMGNESPKKNRAVSETKKSPARSLVEIEEVLDSSPKSARSPQSQRKMDEEMEVKVEVEMEEEESPRRKPKLSKLPVTSPISSAGEEERSADESSTTSTIGMHRSDGEYLIMDAEEVRIERRRYAFKNRHRRRTQDSRSIEDTGSSHGTGRIPAKRRAIRKSGDVSLFLLVLTFFEGSRRIFNGGVRVPGIVEKPSEIRFWRIFRSRISACFAAE</sequence>
<dbReference type="AlphaFoldDB" id="A0ABD2QD98"/>